<proteinExistence type="predicted"/>
<dbReference type="EMBL" id="JBJQOH010000004">
    <property type="protein sequence ID" value="KAL3686901.1"/>
    <property type="molecule type" value="Genomic_DNA"/>
</dbReference>
<protein>
    <submittedName>
        <fullName evidence="1">Uncharacterized protein</fullName>
    </submittedName>
</protein>
<reference evidence="1 2" key="1">
    <citation type="submission" date="2024-09" db="EMBL/GenBank/DDBJ databases">
        <title>Chromosome-scale assembly of Riccia sorocarpa.</title>
        <authorList>
            <person name="Paukszto L."/>
        </authorList>
    </citation>
    <scope>NUCLEOTIDE SEQUENCE [LARGE SCALE GENOMIC DNA]</scope>
    <source>
        <strain evidence="1">LP-2024</strain>
        <tissue evidence="1">Aerial parts of the thallus</tissue>
    </source>
</reference>
<name>A0ABD3H7R3_9MARC</name>
<sequence>MASVVAASSVIAPAVGVSASPSVRTPEIISVQAGLEGSVFSGKSEWQSKTHTNGSRVSCMQGMEELCE</sequence>
<gene>
    <name evidence="1" type="ORF">R1sor_013210</name>
</gene>
<comment type="caution">
    <text evidence="1">The sequence shown here is derived from an EMBL/GenBank/DDBJ whole genome shotgun (WGS) entry which is preliminary data.</text>
</comment>
<dbReference type="AlphaFoldDB" id="A0ABD3H7R3"/>
<organism evidence="1 2">
    <name type="scientific">Riccia sorocarpa</name>
    <dbReference type="NCBI Taxonomy" id="122646"/>
    <lineage>
        <taxon>Eukaryota</taxon>
        <taxon>Viridiplantae</taxon>
        <taxon>Streptophyta</taxon>
        <taxon>Embryophyta</taxon>
        <taxon>Marchantiophyta</taxon>
        <taxon>Marchantiopsida</taxon>
        <taxon>Marchantiidae</taxon>
        <taxon>Marchantiales</taxon>
        <taxon>Ricciaceae</taxon>
        <taxon>Riccia</taxon>
    </lineage>
</organism>
<dbReference type="Proteomes" id="UP001633002">
    <property type="component" value="Unassembled WGS sequence"/>
</dbReference>
<evidence type="ECO:0000313" key="2">
    <source>
        <dbReference type="Proteomes" id="UP001633002"/>
    </source>
</evidence>
<keyword evidence="2" id="KW-1185">Reference proteome</keyword>
<accession>A0ABD3H7R3</accession>
<evidence type="ECO:0000313" key="1">
    <source>
        <dbReference type="EMBL" id="KAL3686901.1"/>
    </source>
</evidence>